<dbReference type="Proteomes" id="UP000594263">
    <property type="component" value="Unplaced"/>
</dbReference>
<evidence type="ECO:0000313" key="3">
    <source>
        <dbReference type="Proteomes" id="UP000594263"/>
    </source>
</evidence>
<proteinExistence type="predicted"/>
<reference evidence="2" key="1">
    <citation type="submission" date="2021-01" db="UniProtKB">
        <authorList>
            <consortium name="EnsemblPlants"/>
        </authorList>
    </citation>
    <scope>IDENTIFICATION</scope>
</reference>
<keyword evidence="1" id="KW-1133">Transmembrane helix</keyword>
<protein>
    <submittedName>
        <fullName evidence="2">Uncharacterized protein</fullName>
    </submittedName>
</protein>
<keyword evidence="3" id="KW-1185">Reference proteome</keyword>
<keyword evidence="1" id="KW-0812">Transmembrane</keyword>
<sequence length="123" mass="14082">MYYVVKSQLGDIVCRCYGGHVVVRPLPRRVRSLGRPTTLIRKNVLLVLRGEALAFIDYLPGSPLGCVFSLSFFLIFIHTLNTTILIAGIIHHYRQIAVKGKTTVPTHYFRFTFSNFCKFRPNH</sequence>
<accession>A0A7N0V416</accession>
<keyword evidence="1" id="KW-0472">Membrane</keyword>
<dbReference type="EnsemblPlants" id="Kaladp0095s0722.1.v1.1">
    <property type="protein sequence ID" value="Kaladp0095s0722.1.v1.1.CDS.1"/>
    <property type="gene ID" value="Kaladp0095s0722.v1.1"/>
</dbReference>
<dbReference type="AlphaFoldDB" id="A0A7N0V416"/>
<evidence type="ECO:0000313" key="2">
    <source>
        <dbReference type="EnsemblPlants" id="Kaladp0095s0722.1.v1.1.CDS.1"/>
    </source>
</evidence>
<name>A0A7N0V416_KALFE</name>
<feature type="transmembrane region" description="Helical" evidence="1">
    <location>
        <begin position="67"/>
        <end position="90"/>
    </location>
</feature>
<organism evidence="2 3">
    <name type="scientific">Kalanchoe fedtschenkoi</name>
    <name type="common">Lavender scallops</name>
    <name type="synonym">South American air plant</name>
    <dbReference type="NCBI Taxonomy" id="63787"/>
    <lineage>
        <taxon>Eukaryota</taxon>
        <taxon>Viridiplantae</taxon>
        <taxon>Streptophyta</taxon>
        <taxon>Embryophyta</taxon>
        <taxon>Tracheophyta</taxon>
        <taxon>Spermatophyta</taxon>
        <taxon>Magnoliopsida</taxon>
        <taxon>eudicotyledons</taxon>
        <taxon>Gunneridae</taxon>
        <taxon>Pentapetalae</taxon>
        <taxon>Saxifragales</taxon>
        <taxon>Crassulaceae</taxon>
        <taxon>Kalanchoe</taxon>
    </lineage>
</organism>
<evidence type="ECO:0000256" key="1">
    <source>
        <dbReference type="SAM" id="Phobius"/>
    </source>
</evidence>
<dbReference type="Gramene" id="Kaladp0095s0722.1.v1.1">
    <property type="protein sequence ID" value="Kaladp0095s0722.1.v1.1.CDS.1"/>
    <property type="gene ID" value="Kaladp0095s0722.v1.1"/>
</dbReference>